<evidence type="ECO:0000313" key="2">
    <source>
        <dbReference type="Proteomes" id="UP001150581"/>
    </source>
</evidence>
<name>A0ACC1IQV9_9FUNG</name>
<dbReference type="Proteomes" id="UP001150581">
    <property type="component" value="Unassembled WGS sequence"/>
</dbReference>
<comment type="caution">
    <text evidence="1">The sequence shown here is derived from an EMBL/GenBank/DDBJ whole genome shotgun (WGS) entry which is preliminary data.</text>
</comment>
<protein>
    <submittedName>
        <fullName evidence="1">Uncharacterized protein</fullName>
    </submittedName>
</protein>
<reference evidence="1" key="1">
    <citation type="submission" date="2022-07" db="EMBL/GenBank/DDBJ databases">
        <title>Phylogenomic reconstructions and comparative analyses of Kickxellomycotina fungi.</title>
        <authorList>
            <person name="Reynolds N.K."/>
            <person name="Stajich J.E."/>
            <person name="Barry K."/>
            <person name="Grigoriev I.V."/>
            <person name="Crous P."/>
            <person name="Smith M.E."/>
        </authorList>
    </citation>
    <scope>NUCLEOTIDE SEQUENCE</scope>
    <source>
        <strain evidence="1">Benny 63K</strain>
    </source>
</reference>
<dbReference type="EMBL" id="JANBPG010000181">
    <property type="protein sequence ID" value="KAJ1899104.1"/>
    <property type="molecule type" value="Genomic_DNA"/>
</dbReference>
<gene>
    <name evidence="1" type="ORF">LPJ66_002321</name>
</gene>
<evidence type="ECO:0000313" key="1">
    <source>
        <dbReference type="EMBL" id="KAJ1899104.1"/>
    </source>
</evidence>
<organism evidence="1 2">
    <name type="scientific">Kickxella alabastrina</name>
    <dbReference type="NCBI Taxonomy" id="61397"/>
    <lineage>
        <taxon>Eukaryota</taxon>
        <taxon>Fungi</taxon>
        <taxon>Fungi incertae sedis</taxon>
        <taxon>Zoopagomycota</taxon>
        <taxon>Kickxellomycotina</taxon>
        <taxon>Kickxellomycetes</taxon>
        <taxon>Kickxellales</taxon>
        <taxon>Kickxellaceae</taxon>
        <taxon>Kickxella</taxon>
    </lineage>
</organism>
<proteinExistence type="predicted"/>
<sequence length="182" mass="20898">MSLSLRAIEDEEGTQGRSGYWAVQLEGIEERLRIWDRSTPHAPLPKDTEDIIEESTRPLENIRDAMGRSHVQKGLNNNSLEIMSWNLMELLTAENEYNQHIRRFLSILLGDDPETADLELIDSSSLQEVALRDSLLQLVQESLSCSDEFLHRISESRDKVAFTIEQRTQLKHQLDKAAAKRD</sequence>
<keyword evidence="2" id="KW-1185">Reference proteome</keyword>
<accession>A0ACC1IQV9</accession>